<feature type="chain" id="PRO_5020022712" evidence="1">
    <location>
        <begin position="23"/>
        <end position="49"/>
    </location>
</feature>
<dbReference type="AlphaFoldDB" id="A0A4D6MMQ7"/>
<protein>
    <submittedName>
        <fullName evidence="2">Uncharacterized protein</fullName>
    </submittedName>
</protein>
<evidence type="ECO:0000256" key="1">
    <source>
        <dbReference type="SAM" id="SignalP"/>
    </source>
</evidence>
<dbReference type="Proteomes" id="UP000501690">
    <property type="component" value="Linkage Group LG7"/>
</dbReference>
<proteinExistence type="predicted"/>
<keyword evidence="3" id="KW-1185">Reference proteome</keyword>
<reference evidence="2 3" key="1">
    <citation type="submission" date="2019-04" db="EMBL/GenBank/DDBJ databases">
        <title>An improved genome assembly and genetic linkage map for asparagus bean, Vigna unguiculata ssp. sesquipedialis.</title>
        <authorList>
            <person name="Xia Q."/>
            <person name="Zhang R."/>
            <person name="Dong Y."/>
        </authorList>
    </citation>
    <scope>NUCLEOTIDE SEQUENCE [LARGE SCALE GENOMIC DNA]</scope>
    <source>
        <tissue evidence="2">Leaf</tissue>
    </source>
</reference>
<dbReference type="EMBL" id="CP039351">
    <property type="protein sequence ID" value="QCE01075.1"/>
    <property type="molecule type" value="Genomic_DNA"/>
</dbReference>
<accession>A0A4D6MMQ7</accession>
<feature type="signal peptide" evidence="1">
    <location>
        <begin position="1"/>
        <end position="22"/>
    </location>
</feature>
<name>A0A4D6MMQ7_VIGUN</name>
<gene>
    <name evidence="2" type="ORF">DEO72_LG7g2367</name>
</gene>
<evidence type="ECO:0000313" key="2">
    <source>
        <dbReference type="EMBL" id="QCE01075.1"/>
    </source>
</evidence>
<organism evidence="2 3">
    <name type="scientific">Vigna unguiculata</name>
    <name type="common">Cowpea</name>
    <dbReference type="NCBI Taxonomy" id="3917"/>
    <lineage>
        <taxon>Eukaryota</taxon>
        <taxon>Viridiplantae</taxon>
        <taxon>Streptophyta</taxon>
        <taxon>Embryophyta</taxon>
        <taxon>Tracheophyta</taxon>
        <taxon>Spermatophyta</taxon>
        <taxon>Magnoliopsida</taxon>
        <taxon>eudicotyledons</taxon>
        <taxon>Gunneridae</taxon>
        <taxon>Pentapetalae</taxon>
        <taxon>rosids</taxon>
        <taxon>fabids</taxon>
        <taxon>Fabales</taxon>
        <taxon>Fabaceae</taxon>
        <taxon>Papilionoideae</taxon>
        <taxon>50 kb inversion clade</taxon>
        <taxon>NPAAA clade</taxon>
        <taxon>indigoferoid/millettioid clade</taxon>
        <taxon>Phaseoleae</taxon>
        <taxon>Vigna</taxon>
    </lineage>
</organism>
<sequence length="49" mass="5137">MAFAKCTIVLILLLTVVVATTALSPCSKGNNSDFDPKGEGEVFGCMGMR</sequence>
<keyword evidence="1" id="KW-0732">Signal</keyword>
<evidence type="ECO:0000313" key="3">
    <source>
        <dbReference type="Proteomes" id="UP000501690"/>
    </source>
</evidence>